<organism evidence="1 2">
    <name type="scientific">Caenorhabditis remanei</name>
    <name type="common">Caenorhabditis vulgaris</name>
    <dbReference type="NCBI Taxonomy" id="31234"/>
    <lineage>
        <taxon>Eukaryota</taxon>
        <taxon>Metazoa</taxon>
        <taxon>Ecdysozoa</taxon>
        <taxon>Nematoda</taxon>
        <taxon>Chromadorea</taxon>
        <taxon>Rhabditida</taxon>
        <taxon>Rhabditina</taxon>
        <taxon>Rhabditomorpha</taxon>
        <taxon>Rhabditoidea</taxon>
        <taxon>Rhabditidae</taxon>
        <taxon>Peloderinae</taxon>
        <taxon>Caenorhabditis</taxon>
    </lineage>
</organism>
<protein>
    <submittedName>
        <fullName evidence="1">Uncharacterized protein</fullName>
    </submittedName>
</protein>
<dbReference type="GeneID" id="78773778"/>
<dbReference type="RefSeq" id="XP_053588608.1">
    <property type="nucleotide sequence ID" value="XM_053724414.1"/>
</dbReference>
<name>A0A6A5HCI0_CAERE</name>
<dbReference type="AlphaFoldDB" id="A0A6A5HCI0"/>
<gene>
    <name evidence="1" type="ORF">GCK72_004029</name>
</gene>
<sequence>MRLRIIIRQWSQNAWQKVWIETLRETCGLQYLNLVEQQENLLESEVRILEVMVFIPGAESNRRPITTLFHLLDGLLGHMRIVWKFAVFIQHLLASNSKL</sequence>
<dbReference type="Proteomes" id="UP000483820">
    <property type="component" value="Chromosome II"/>
</dbReference>
<dbReference type="EMBL" id="WUAV01000002">
    <property type="protein sequence ID" value="KAF1764083.1"/>
    <property type="molecule type" value="Genomic_DNA"/>
</dbReference>
<evidence type="ECO:0000313" key="2">
    <source>
        <dbReference type="Proteomes" id="UP000483820"/>
    </source>
</evidence>
<reference evidence="1 2" key="1">
    <citation type="submission" date="2019-12" db="EMBL/GenBank/DDBJ databases">
        <title>Chromosome-level assembly of the Caenorhabditis remanei genome.</title>
        <authorList>
            <person name="Teterina A.A."/>
            <person name="Willis J.H."/>
            <person name="Phillips P.C."/>
        </authorList>
    </citation>
    <scope>NUCLEOTIDE SEQUENCE [LARGE SCALE GENOMIC DNA]</scope>
    <source>
        <strain evidence="1 2">PX506</strain>
        <tissue evidence="1">Whole organism</tissue>
    </source>
</reference>
<proteinExistence type="predicted"/>
<comment type="caution">
    <text evidence="1">The sequence shown here is derived from an EMBL/GenBank/DDBJ whole genome shotgun (WGS) entry which is preliminary data.</text>
</comment>
<dbReference type="KEGG" id="crq:GCK72_004029"/>
<accession>A0A6A5HCI0</accession>
<dbReference type="CTD" id="78773778"/>
<evidence type="ECO:0000313" key="1">
    <source>
        <dbReference type="EMBL" id="KAF1764083.1"/>
    </source>
</evidence>